<evidence type="ECO:0000313" key="3">
    <source>
        <dbReference type="EMBL" id="KGO77460.1"/>
    </source>
</evidence>
<dbReference type="EMBL" id="JQGA01000156">
    <property type="protein sequence ID" value="KGO77460.1"/>
    <property type="molecule type" value="Genomic_DNA"/>
</dbReference>
<feature type="transmembrane region" description="Helical" evidence="1">
    <location>
        <begin position="53"/>
        <end position="74"/>
    </location>
</feature>
<evidence type="ECO:0000259" key="2">
    <source>
        <dbReference type="Pfam" id="PF24802"/>
    </source>
</evidence>
<feature type="transmembrane region" description="Helical" evidence="1">
    <location>
        <begin position="20"/>
        <end position="41"/>
    </location>
</feature>
<keyword evidence="1" id="KW-0472">Membrane</keyword>
<evidence type="ECO:0000313" key="4">
    <source>
        <dbReference type="Proteomes" id="UP000030104"/>
    </source>
</evidence>
<dbReference type="PhylomeDB" id="A0A0A2LM72"/>
<dbReference type="OrthoDB" id="405906at2759"/>
<protein>
    <recommendedName>
        <fullName evidence="2">DUF7703 domain-containing protein</fullName>
    </recommendedName>
</protein>
<sequence length="356" mass="39708">MDTPVSNLPPEVSALFNANMLIVEVVAMFAIALWNAVEVVIAVFEKFQKYRGLYFWSMQIAAGGILVHGVPATIRYANLTSSFSVAVPFVLGWICMVTGQAVVLYSRLHLVVADIRHIRWVRWLIIANVFILHVPMTVLFFLNLNKVPLGRAPEIFDRVQATGFANQDTLLCAIYVYEALRALKPVFESKGPQGRRIIYRILFVNLIGISLNIFIIIAEYKLHYLVTSFRTVVYSIKLKLEFHALTQLRELTCTYSCSFCQGANGNTCGSTNVNIFDLLANNPASHDPEAQTGAGASGPLSLSPHSVRTGTHDFHEALRETLSTVNSVESYESSRHRMHSLDTQSTLELTLLECPK</sequence>
<accession>A0A0A2LM72</accession>
<keyword evidence="1" id="KW-1133">Transmembrane helix</keyword>
<gene>
    <name evidence="3" type="ORF">PITC_048330</name>
</gene>
<keyword evidence="4" id="KW-1185">Reference proteome</keyword>
<proteinExistence type="predicted"/>
<dbReference type="AlphaFoldDB" id="A0A0A2LM72"/>
<dbReference type="Pfam" id="PF24802">
    <property type="entry name" value="DUF7703"/>
    <property type="match status" value="1"/>
</dbReference>
<dbReference type="PANTHER" id="PTHR37013">
    <property type="entry name" value="INTEGRAL MEMBRANE PROTEIN (AFU_ORTHOLOGUE AFUA_1G05950)-RELATED"/>
    <property type="match status" value="1"/>
</dbReference>
<feature type="transmembrane region" description="Helical" evidence="1">
    <location>
        <begin position="120"/>
        <end position="142"/>
    </location>
</feature>
<dbReference type="HOGENOM" id="CLU_045148_0_0_1"/>
<feature type="transmembrane region" description="Helical" evidence="1">
    <location>
        <begin position="197"/>
        <end position="220"/>
    </location>
</feature>
<reference evidence="3 4" key="1">
    <citation type="journal article" date="2015" name="Mol. Plant Microbe Interact.">
        <title>Genome, transcriptome, and functional analyses of Penicillium expansum provide new insights into secondary metabolism and pathogenicity.</title>
        <authorList>
            <person name="Ballester A.R."/>
            <person name="Marcet-Houben M."/>
            <person name="Levin E."/>
            <person name="Sela N."/>
            <person name="Selma-Lazaro C."/>
            <person name="Carmona L."/>
            <person name="Wisniewski M."/>
            <person name="Droby S."/>
            <person name="Gonzalez-Candelas L."/>
            <person name="Gabaldon T."/>
        </authorList>
    </citation>
    <scope>NUCLEOTIDE SEQUENCE [LARGE SCALE GENOMIC DNA]</scope>
    <source>
        <strain evidence="3 4">PHI-1</strain>
    </source>
</reference>
<dbReference type="OMA" id="GWICMVT"/>
<name>A0A0A2LM72_PENIT</name>
<dbReference type="InterPro" id="IPR056120">
    <property type="entry name" value="DUF7703"/>
</dbReference>
<feature type="domain" description="DUF7703" evidence="2">
    <location>
        <begin position="24"/>
        <end position="262"/>
    </location>
</feature>
<organism evidence="3 4">
    <name type="scientific">Penicillium italicum</name>
    <name type="common">Blue mold</name>
    <dbReference type="NCBI Taxonomy" id="40296"/>
    <lineage>
        <taxon>Eukaryota</taxon>
        <taxon>Fungi</taxon>
        <taxon>Dikarya</taxon>
        <taxon>Ascomycota</taxon>
        <taxon>Pezizomycotina</taxon>
        <taxon>Eurotiomycetes</taxon>
        <taxon>Eurotiomycetidae</taxon>
        <taxon>Eurotiales</taxon>
        <taxon>Aspergillaceae</taxon>
        <taxon>Penicillium</taxon>
    </lineage>
</organism>
<comment type="caution">
    <text evidence="3">The sequence shown here is derived from an EMBL/GenBank/DDBJ whole genome shotgun (WGS) entry which is preliminary data.</text>
</comment>
<dbReference type="Proteomes" id="UP000030104">
    <property type="component" value="Unassembled WGS sequence"/>
</dbReference>
<feature type="transmembrane region" description="Helical" evidence="1">
    <location>
        <begin position="86"/>
        <end position="108"/>
    </location>
</feature>
<keyword evidence="1" id="KW-0812">Transmembrane</keyword>
<evidence type="ECO:0000256" key="1">
    <source>
        <dbReference type="SAM" id="Phobius"/>
    </source>
</evidence>
<dbReference type="PANTHER" id="PTHR37013:SF3">
    <property type="entry name" value="INTEGRAL MEMBRANE PROTEIN (AFU_ORTHOLOGUE AFUA_1G05950)"/>
    <property type="match status" value="1"/>
</dbReference>